<dbReference type="PANTHER" id="PTHR33121:SF70">
    <property type="entry name" value="SIGNALING PROTEIN YKOW"/>
    <property type="match status" value="1"/>
</dbReference>
<dbReference type="SUPFAM" id="SSF141868">
    <property type="entry name" value="EAL domain-like"/>
    <property type="match status" value="1"/>
</dbReference>
<dbReference type="RefSeq" id="WP_127763433.1">
    <property type="nucleotide sequence ID" value="NZ_SADE01000001.1"/>
</dbReference>
<keyword evidence="1" id="KW-0597">Phosphoprotein</keyword>
<evidence type="ECO:0000259" key="3">
    <source>
        <dbReference type="PROSITE" id="PS50883"/>
    </source>
</evidence>
<dbReference type="InterPro" id="IPR050706">
    <property type="entry name" value="Cyclic-di-GMP_PDE-like"/>
</dbReference>
<dbReference type="InterPro" id="IPR001633">
    <property type="entry name" value="EAL_dom"/>
</dbReference>
<keyword evidence="5" id="KW-1185">Reference proteome</keyword>
<dbReference type="InterPro" id="IPR035919">
    <property type="entry name" value="EAL_sf"/>
</dbReference>
<dbReference type="GO" id="GO:0000160">
    <property type="term" value="P:phosphorelay signal transduction system"/>
    <property type="evidence" value="ECO:0007669"/>
    <property type="project" value="InterPro"/>
</dbReference>
<feature type="domain" description="EAL" evidence="3">
    <location>
        <begin position="128"/>
        <end position="381"/>
    </location>
</feature>
<sequence length="387" mass="42531">MTSRKLIVLDDDDIAREIVSASAQRAGFACVGYSSAAELRMEDNLHDFDLLVLDLNLLDTDGVEVLQYLSGQEFKAPILLVSSLEERVLYSTLRVGSSLGLQLLDPVRKPLRPSELGNILASISTVSAPLRQEDLKKGLQESQFRVAYQPKVSLQDGRVVGAEALARWTHPDRGPISPADFIALAEDGPLIADLTYFVAGTAFEDCRSWSNTGFHLSVAVNVSAKSLTDRSFSDKLAELVRDSSLQTDQITLEITETSAMSDASAMLAMLTQLRIRGFNLSMDDFGTGYSSLMQLHRLPFSEVKIDRTFIHGMDTDQEARVISRAMIGLGHNLGMRVVAEGIETKGVMQMLQEEGCDIGQGYYLGKPMWHHEFLDWLGDSAVAVPAE</sequence>
<protein>
    <submittedName>
        <fullName evidence="4">EAL domain-containing protein</fullName>
    </submittedName>
</protein>
<dbReference type="PANTHER" id="PTHR33121">
    <property type="entry name" value="CYCLIC DI-GMP PHOSPHODIESTERASE PDEF"/>
    <property type="match status" value="1"/>
</dbReference>
<dbReference type="AlphaFoldDB" id="A0A3S2Z8V9"/>
<dbReference type="SMART" id="SM00448">
    <property type="entry name" value="REC"/>
    <property type="match status" value="1"/>
</dbReference>
<dbReference type="SUPFAM" id="SSF52172">
    <property type="entry name" value="CheY-like"/>
    <property type="match status" value="1"/>
</dbReference>
<proteinExistence type="predicted"/>
<evidence type="ECO:0000313" key="4">
    <source>
        <dbReference type="EMBL" id="RVU38061.1"/>
    </source>
</evidence>
<dbReference type="Pfam" id="PF00072">
    <property type="entry name" value="Response_reg"/>
    <property type="match status" value="1"/>
</dbReference>
<reference evidence="5" key="1">
    <citation type="submission" date="2019-01" db="EMBL/GenBank/DDBJ databases">
        <title>Gri0909 isolated from a small marine red alga.</title>
        <authorList>
            <person name="Kim J."/>
            <person name="Jeong S.E."/>
            <person name="Jeon C.O."/>
        </authorList>
    </citation>
    <scope>NUCLEOTIDE SEQUENCE [LARGE SCALE GENOMIC DNA]</scope>
    <source>
        <strain evidence="5">Gri0909</strain>
    </source>
</reference>
<dbReference type="OrthoDB" id="7251575at2"/>
<feature type="domain" description="Response regulatory" evidence="2">
    <location>
        <begin position="5"/>
        <end position="124"/>
    </location>
</feature>
<evidence type="ECO:0000256" key="1">
    <source>
        <dbReference type="PROSITE-ProRule" id="PRU00169"/>
    </source>
</evidence>
<dbReference type="Gene3D" id="3.20.20.450">
    <property type="entry name" value="EAL domain"/>
    <property type="match status" value="1"/>
</dbReference>
<accession>A0A3S2Z8V9</accession>
<dbReference type="Pfam" id="PF00563">
    <property type="entry name" value="EAL"/>
    <property type="match status" value="1"/>
</dbReference>
<gene>
    <name evidence="4" type="ORF">EOI86_01790</name>
</gene>
<dbReference type="InterPro" id="IPR001789">
    <property type="entry name" value="Sig_transdc_resp-reg_receiver"/>
</dbReference>
<evidence type="ECO:0000259" key="2">
    <source>
        <dbReference type="PROSITE" id="PS50110"/>
    </source>
</evidence>
<organism evidence="4 5">
    <name type="scientific">Hwanghaeella grinnelliae</name>
    <dbReference type="NCBI Taxonomy" id="2500179"/>
    <lineage>
        <taxon>Bacteria</taxon>
        <taxon>Pseudomonadati</taxon>
        <taxon>Pseudomonadota</taxon>
        <taxon>Alphaproteobacteria</taxon>
        <taxon>Rhodospirillales</taxon>
        <taxon>Rhodospirillaceae</taxon>
        <taxon>Hwanghaeella</taxon>
    </lineage>
</organism>
<name>A0A3S2Z8V9_9PROT</name>
<dbReference type="InterPro" id="IPR011006">
    <property type="entry name" value="CheY-like_superfamily"/>
</dbReference>
<dbReference type="Gene3D" id="3.40.50.2300">
    <property type="match status" value="1"/>
</dbReference>
<dbReference type="EMBL" id="SADE01000001">
    <property type="protein sequence ID" value="RVU38061.1"/>
    <property type="molecule type" value="Genomic_DNA"/>
</dbReference>
<comment type="caution">
    <text evidence="4">The sequence shown here is derived from an EMBL/GenBank/DDBJ whole genome shotgun (WGS) entry which is preliminary data.</text>
</comment>
<dbReference type="GO" id="GO:0071111">
    <property type="term" value="F:cyclic-guanylate-specific phosphodiesterase activity"/>
    <property type="evidence" value="ECO:0007669"/>
    <property type="project" value="InterPro"/>
</dbReference>
<dbReference type="CDD" id="cd01948">
    <property type="entry name" value="EAL"/>
    <property type="match status" value="1"/>
</dbReference>
<dbReference type="SMART" id="SM00052">
    <property type="entry name" value="EAL"/>
    <property type="match status" value="1"/>
</dbReference>
<dbReference type="PROSITE" id="PS50110">
    <property type="entry name" value="RESPONSE_REGULATORY"/>
    <property type="match status" value="1"/>
</dbReference>
<evidence type="ECO:0000313" key="5">
    <source>
        <dbReference type="Proteomes" id="UP000287447"/>
    </source>
</evidence>
<feature type="modified residue" description="4-aspartylphosphate" evidence="1">
    <location>
        <position position="54"/>
    </location>
</feature>
<dbReference type="Proteomes" id="UP000287447">
    <property type="component" value="Unassembled WGS sequence"/>
</dbReference>
<dbReference type="PROSITE" id="PS50883">
    <property type="entry name" value="EAL"/>
    <property type="match status" value="1"/>
</dbReference>